<reference evidence="1" key="1">
    <citation type="submission" date="2021-02" db="EMBL/GenBank/DDBJ databases">
        <authorList>
            <person name="Dougan E. K."/>
            <person name="Rhodes N."/>
            <person name="Thang M."/>
            <person name="Chan C."/>
        </authorList>
    </citation>
    <scope>NUCLEOTIDE SEQUENCE</scope>
</reference>
<dbReference type="AlphaFoldDB" id="A0A813GPY7"/>
<dbReference type="EMBL" id="CAJNNV010029110">
    <property type="protein sequence ID" value="CAE8627141.1"/>
    <property type="molecule type" value="Genomic_DNA"/>
</dbReference>
<sequence length="223" mass="24524">MVLDVGKPFVVLLAFCSPPAVSRFQTWASTVTVPTPTCRCSSAPEMATSLCTSWRSTSLFAGLCLLCLARADWPACQEQNTVMRNAGRALFTNLQGFGATVGCFQDDCQNTDKFVASSIESCTKVCQSLPECEFWTWGQEEGEQKCWFRLGDDGREAGEGWISGGRSCYPPGQKAVVMGNNNCWVEGFNYDTCCDPKFGPSGNSQCWDGNFNYDRCCFPTDEL</sequence>
<evidence type="ECO:0008006" key="3">
    <source>
        <dbReference type="Google" id="ProtNLM"/>
    </source>
</evidence>
<keyword evidence="2" id="KW-1185">Reference proteome</keyword>
<comment type="caution">
    <text evidence="1">The sequence shown here is derived from an EMBL/GenBank/DDBJ whole genome shotgun (WGS) entry which is preliminary data.</text>
</comment>
<gene>
    <name evidence="1" type="ORF">PGLA1383_LOCUS43972</name>
</gene>
<accession>A0A813GPY7</accession>
<protein>
    <recommendedName>
        <fullName evidence="3">Apple domain-containing protein</fullName>
    </recommendedName>
</protein>
<evidence type="ECO:0000313" key="2">
    <source>
        <dbReference type="Proteomes" id="UP000654075"/>
    </source>
</evidence>
<name>A0A813GPY7_POLGL</name>
<dbReference type="Gene3D" id="3.50.4.10">
    <property type="entry name" value="Hepatocyte Growth Factor"/>
    <property type="match status" value="1"/>
</dbReference>
<organism evidence="1 2">
    <name type="scientific">Polarella glacialis</name>
    <name type="common">Dinoflagellate</name>
    <dbReference type="NCBI Taxonomy" id="89957"/>
    <lineage>
        <taxon>Eukaryota</taxon>
        <taxon>Sar</taxon>
        <taxon>Alveolata</taxon>
        <taxon>Dinophyceae</taxon>
        <taxon>Suessiales</taxon>
        <taxon>Suessiaceae</taxon>
        <taxon>Polarella</taxon>
    </lineage>
</organism>
<evidence type="ECO:0000313" key="1">
    <source>
        <dbReference type="EMBL" id="CAE8627141.1"/>
    </source>
</evidence>
<dbReference type="OrthoDB" id="406410at2759"/>
<dbReference type="Proteomes" id="UP000654075">
    <property type="component" value="Unassembled WGS sequence"/>
</dbReference>
<proteinExistence type="predicted"/>